<name>A0A4R7US53_9PSEU</name>
<dbReference type="Proteomes" id="UP000294927">
    <property type="component" value="Unassembled WGS sequence"/>
</dbReference>
<dbReference type="OrthoDB" id="3595359at2"/>
<dbReference type="RefSeq" id="WP_133909348.1">
    <property type="nucleotide sequence ID" value="NZ_SOCP01000034.1"/>
</dbReference>
<protein>
    <submittedName>
        <fullName evidence="1">Putative amino acid-binding ACT domain protein</fullName>
    </submittedName>
</protein>
<reference evidence="1 2" key="1">
    <citation type="submission" date="2019-03" db="EMBL/GenBank/DDBJ databases">
        <title>Genomic Encyclopedia of Archaeal and Bacterial Type Strains, Phase II (KMG-II): from individual species to whole genera.</title>
        <authorList>
            <person name="Goeker M."/>
        </authorList>
    </citation>
    <scope>NUCLEOTIDE SEQUENCE [LARGE SCALE GENOMIC DNA]</scope>
    <source>
        <strain evidence="1 2">DSM 45499</strain>
    </source>
</reference>
<comment type="caution">
    <text evidence="1">The sequence shown here is derived from an EMBL/GenBank/DDBJ whole genome shotgun (WGS) entry which is preliminary data.</text>
</comment>
<proteinExistence type="predicted"/>
<dbReference type="EMBL" id="SOCP01000034">
    <property type="protein sequence ID" value="TDV35419.1"/>
    <property type="molecule type" value="Genomic_DNA"/>
</dbReference>
<organism evidence="1 2">
    <name type="scientific">Actinophytocola oryzae</name>
    <dbReference type="NCBI Taxonomy" id="502181"/>
    <lineage>
        <taxon>Bacteria</taxon>
        <taxon>Bacillati</taxon>
        <taxon>Actinomycetota</taxon>
        <taxon>Actinomycetes</taxon>
        <taxon>Pseudonocardiales</taxon>
        <taxon>Pseudonocardiaceae</taxon>
    </lineage>
</organism>
<evidence type="ECO:0000313" key="1">
    <source>
        <dbReference type="EMBL" id="TDV35419.1"/>
    </source>
</evidence>
<sequence>MPNPGLRHPALAAVAARAATAGSPSVLFDITHDGPETGLPAVEVVPPTAPDRTATETLAFHVAGVGFQVHTWTPVTPSKQQDGVTTSRIAVRREETNGHARGLFAGSVVINPDFLYDTEHSVEILVTLDHDPWRPTYADSLMITLAYQGMTEAATAGGGAPVLFLQSPVAPFRDPGRQFRVDGSGEAPRVANGMALRMLVGLEHDNHGTRIAVMSALALLATENGFGLQVADRRFGRVRGEWWSVLPPDRGRYEERKAALFGWAPAIRPSAVQLLTFVGPARLGSSAAIASDLMSRNVGILAVSESSMQEIAFINMVVPLAPARIGRARLSSATVGIADGLGQTASECGLTRRQAVRGKSRISDSAATDYRVLRTGPMRPPMKESLATVDHPLWLSWSVPLSDALRRLDVAELVAEQLLAATDRVALARIDYYRARTHPNGYVTGRAKIAVSLVDGVKEAQIPGLLSELCPWAQRESIARLQTDDLPASAIRLRLAWRERWLGHTGTVS</sequence>
<evidence type="ECO:0000313" key="2">
    <source>
        <dbReference type="Proteomes" id="UP000294927"/>
    </source>
</evidence>
<keyword evidence="2" id="KW-1185">Reference proteome</keyword>
<gene>
    <name evidence="1" type="ORF">CLV71_1344</name>
</gene>
<dbReference type="AlphaFoldDB" id="A0A4R7US53"/>
<accession>A0A4R7US53</accession>